<feature type="transmembrane region" description="Helical" evidence="7">
    <location>
        <begin position="278"/>
        <end position="300"/>
    </location>
</feature>
<dbReference type="PROSITE" id="PS00109">
    <property type="entry name" value="PROTEIN_KINASE_TYR"/>
    <property type="match status" value="1"/>
</dbReference>
<name>A0ABW2XG25_9ACTN</name>
<accession>A0ABW2XG25</accession>
<keyword evidence="4 5" id="KW-0067">ATP-binding</keyword>
<feature type="compositionally biased region" description="Low complexity" evidence="6">
    <location>
        <begin position="324"/>
        <end position="360"/>
    </location>
</feature>
<evidence type="ECO:0000256" key="4">
    <source>
        <dbReference type="ARBA" id="ARBA00022840"/>
    </source>
</evidence>
<evidence type="ECO:0000313" key="9">
    <source>
        <dbReference type="EMBL" id="MFD0684560.1"/>
    </source>
</evidence>
<dbReference type="SUPFAM" id="SSF56112">
    <property type="entry name" value="Protein kinase-like (PK-like)"/>
    <property type="match status" value="1"/>
</dbReference>
<dbReference type="InterPro" id="IPR017441">
    <property type="entry name" value="Protein_kinase_ATP_BS"/>
</dbReference>
<feature type="region of interest" description="Disordered" evidence="6">
    <location>
        <begin position="307"/>
        <end position="368"/>
    </location>
</feature>
<dbReference type="InterPro" id="IPR008266">
    <property type="entry name" value="Tyr_kinase_AS"/>
</dbReference>
<dbReference type="PROSITE" id="PS00107">
    <property type="entry name" value="PROTEIN_KINASE_ATP"/>
    <property type="match status" value="1"/>
</dbReference>
<feature type="binding site" evidence="5">
    <location>
        <position position="46"/>
    </location>
    <ligand>
        <name>ATP</name>
        <dbReference type="ChEBI" id="CHEBI:30616"/>
    </ligand>
</feature>
<dbReference type="EMBL" id="JBHTGP010000003">
    <property type="protein sequence ID" value="MFD0684560.1"/>
    <property type="molecule type" value="Genomic_DNA"/>
</dbReference>
<dbReference type="RefSeq" id="WP_131756585.1">
    <property type="nucleotide sequence ID" value="NZ_CAACUY010000018.1"/>
</dbReference>
<evidence type="ECO:0000256" key="3">
    <source>
        <dbReference type="ARBA" id="ARBA00022777"/>
    </source>
</evidence>
<evidence type="ECO:0000256" key="5">
    <source>
        <dbReference type="PROSITE-ProRule" id="PRU10141"/>
    </source>
</evidence>
<proteinExistence type="predicted"/>
<dbReference type="PANTHER" id="PTHR43289">
    <property type="entry name" value="MITOGEN-ACTIVATED PROTEIN KINASE KINASE KINASE 20-RELATED"/>
    <property type="match status" value="1"/>
</dbReference>
<dbReference type="EC" id="2.7.11.1" evidence="9"/>
<evidence type="ECO:0000256" key="2">
    <source>
        <dbReference type="ARBA" id="ARBA00022741"/>
    </source>
</evidence>
<keyword evidence="7" id="KW-1133">Transmembrane helix</keyword>
<dbReference type="InterPro" id="IPR000719">
    <property type="entry name" value="Prot_kinase_dom"/>
</dbReference>
<keyword evidence="10" id="KW-1185">Reference proteome</keyword>
<dbReference type="Gene3D" id="3.30.200.20">
    <property type="entry name" value="Phosphorylase Kinase, domain 1"/>
    <property type="match status" value="1"/>
</dbReference>
<evidence type="ECO:0000313" key="10">
    <source>
        <dbReference type="Proteomes" id="UP001597063"/>
    </source>
</evidence>
<dbReference type="PANTHER" id="PTHR43289:SF34">
    <property type="entry name" value="SERINE_THREONINE-PROTEIN KINASE YBDM-RELATED"/>
    <property type="match status" value="1"/>
</dbReference>
<dbReference type="Pfam" id="PF00069">
    <property type="entry name" value="Pkinase"/>
    <property type="match status" value="1"/>
</dbReference>
<keyword evidence="2 5" id="KW-0547">Nucleotide-binding</keyword>
<evidence type="ECO:0000259" key="8">
    <source>
        <dbReference type="PROSITE" id="PS50011"/>
    </source>
</evidence>
<evidence type="ECO:0000256" key="1">
    <source>
        <dbReference type="ARBA" id="ARBA00022679"/>
    </source>
</evidence>
<protein>
    <submittedName>
        <fullName evidence="9">Serine/threonine-protein kinase</fullName>
        <ecNumber evidence="9">2.7.11.1</ecNumber>
    </submittedName>
</protein>
<evidence type="ECO:0000256" key="7">
    <source>
        <dbReference type="SAM" id="Phobius"/>
    </source>
</evidence>
<evidence type="ECO:0000256" key="6">
    <source>
        <dbReference type="SAM" id="MobiDB-lite"/>
    </source>
</evidence>
<reference evidence="10" key="1">
    <citation type="journal article" date="2019" name="Int. J. Syst. Evol. Microbiol.">
        <title>The Global Catalogue of Microorganisms (GCM) 10K type strain sequencing project: providing services to taxonomists for standard genome sequencing and annotation.</title>
        <authorList>
            <consortium name="The Broad Institute Genomics Platform"/>
            <consortium name="The Broad Institute Genome Sequencing Center for Infectious Disease"/>
            <person name="Wu L."/>
            <person name="Ma J."/>
        </authorList>
    </citation>
    <scope>NUCLEOTIDE SEQUENCE [LARGE SCALE GENOMIC DNA]</scope>
    <source>
        <strain evidence="10">JCM 9371</strain>
    </source>
</reference>
<dbReference type="Gene3D" id="1.10.510.10">
    <property type="entry name" value="Transferase(Phosphotransferase) domain 1"/>
    <property type="match status" value="1"/>
</dbReference>
<keyword evidence="7" id="KW-0472">Membrane</keyword>
<dbReference type="PROSITE" id="PS50011">
    <property type="entry name" value="PROTEIN_KINASE_DOM"/>
    <property type="match status" value="1"/>
</dbReference>
<dbReference type="Proteomes" id="UP001597063">
    <property type="component" value="Unassembled WGS sequence"/>
</dbReference>
<sequence>MLDGQLPQSALPGYELLDELGRGGMGVVYRARAVGDGASAEPLAIKVIRPELAGDPAYRSRFAQEIDRARRVTHENIVPVLDAGEHEGHLYLVMPCVDGTTLKDILDKLDRMTPAKAVETIVRIADALDSVHEAGLLHGDVSPCNIILAGSRSSPRPMLTDFGLARPLSTAGLSAAETWARTGAGIGTPGFMAPEAVSGDRLTPAADVYSLAAVLHYVLIGKAPLGGMTPLRKQRPEIPRRVEQAVVRALSADPADRHASARQFADALLDARPNRSRWLRIAPAAAVTALLITLAFTYMYGRPAHGRVAGQAAPSPSPTPTAPSPSATRTPKPSHTATAAPPLSSPTSARPSRTSSPRPSQGTRVPVRCDRYKVTAHDMYLRTENNELTNDSLVRGEIATVTRRGAPGGRTQLWYVTTDRGQRGWVYEDDRYWTPYC</sequence>
<feature type="domain" description="Protein kinase" evidence="8">
    <location>
        <begin position="14"/>
        <end position="291"/>
    </location>
</feature>
<comment type="caution">
    <text evidence="9">The sequence shown here is derived from an EMBL/GenBank/DDBJ whole genome shotgun (WGS) entry which is preliminary data.</text>
</comment>
<gene>
    <name evidence="9" type="ORF">ACFQZM_08640</name>
</gene>
<keyword evidence="7" id="KW-0812">Transmembrane</keyword>
<dbReference type="CDD" id="cd14014">
    <property type="entry name" value="STKc_PknB_like"/>
    <property type="match status" value="1"/>
</dbReference>
<organism evidence="9 10">
    <name type="scientific">Actinomadura fibrosa</name>
    <dbReference type="NCBI Taxonomy" id="111802"/>
    <lineage>
        <taxon>Bacteria</taxon>
        <taxon>Bacillati</taxon>
        <taxon>Actinomycetota</taxon>
        <taxon>Actinomycetes</taxon>
        <taxon>Streptosporangiales</taxon>
        <taxon>Thermomonosporaceae</taxon>
        <taxon>Actinomadura</taxon>
    </lineage>
</organism>
<dbReference type="InterPro" id="IPR011009">
    <property type="entry name" value="Kinase-like_dom_sf"/>
</dbReference>
<keyword evidence="3 9" id="KW-0418">Kinase</keyword>
<dbReference type="GO" id="GO:0004674">
    <property type="term" value="F:protein serine/threonine kinase activity"/>
    <property type="evidence" value="ECO:0007669"/>
    <property type="project" value="UniProtKB-EC"/>
</dbReference>
<keyword evidence="1 9" id="KW-0808">Transferase</keyword>